<protein>
    <recommendedName>
        <fullName evidence="3">Chalcone/stilbene synthase C-terminal domain-containing protein</fullName>
    </recommendedName>
</protein>
<reference evidence="4" key="1">
    <citation type="submission" date="2020-06" db="EMBL/GenBank/DDBJ databases">
        <title>WGS assembly of Ceratodon purpureus strain R40.</title>
        <authorList>
            <person name="Carey S.B."/>
            <person name="Jenkins J."/>
            <person name="Shu S."/>
            <person name="Lovell J.T."/>
            <person name="Sreedasyam A."/>
            <person name="Maumus F."/>
            <person name="Tiley G.P."/>
            <person name="Fernandez-Pozo N."/>
            <person name="Barry K."/>
            <person name="Chen C."/>
            <person name="Wang M."/>
            <person name="Lipzen A."/>
            <person name="Daum C."/>
            <person name="Saski C.A."/>
            <person name="Payton A.C."/>
            <person name="Mcbreen J.C."/>
            <person name="Conrad R.E."/>
            <person name="Kollar L.M."/>
            <person name="Olsson S."/>
            <person name="Huttunen S."/>
            <person name="Landis J.B."/>
            <person name="Wickett N.J."/>
            <person name="Johnson M.G."/>
            <person name="Rensing S.A."/>
            <person name="Grimwood J."/>
            <person name="Schmutz J."/>
            <person name="Mcdaniel S.F."/>
        </authorList>
    </citation>
    <scope>NUCLEOTIDE SEQUENCE</scope>
    <source>
        <strain evidence="4">R40</strain>
    </source>
</reference>
<dbReference type="PANTHER" id="PTHR11877:SF14">
    <property type="entry name" value="CHALCONE SYNTHASE"/>
    <property type="match status" value="1"/>
</dbReference>
<dbReference type="EMBL" id="CM026430">
    <property type="protein sequence ID" value="KAG0562182.1"/>
    <property type="molecule type" value="Genomic_DNA"/>
</dbReference>
<organism evidence="4 5">
    <name type="scientific">Ceratodon purpureus</name>
    <name type="common">Fire moss</name>
    <name type="synonym">Dicranum purpureum</name>
    <dbReference type="NCBI Taxonomy" id="3225"/>
    <lineage>
        <taxon>Eukaryota</taxon>
        <taxon>Viridiplantae</taxon>
        <taxon>Streptophyta</taxon>
        <taxon>Embryophyta</taxon>
        <taxon>Bryophyta</taxon>
        <taxon>Bryophytina</taxon>
        <taxon>Bryopsida</taxon>
        <taxon>Dicranidae</taxon>
        <taxon>Pseudoditrichales</taxon>
        <taxon>Ditrichaceae</taxon>
        <taxon>Ceratodon</taxon>
    </lineage>
</organism>
<gene>
    <name evidence="4" type="ORF">KC19_9G124600</name>
</gene>
<dbReference type="InterPro" id="IPR012328">
    <property type="entry name" value="Chalcone/stilbene_synt_C"/>
</dbReference>
<dbReference type="PANTHER" id="PTHR11877">
    <property type="entry name" value="HYDROXYMETHYLGLUTARYL-COA SYNTHASE"/>
    <property type="match status" value="1"/>
</dbReference>
<dbReference type="InterPro" id="IPR011141">
    <property type="entry name" value="Polyketide_synthase_type-III"/>
</dbReference>
<keyword evidence="5" id="KW-1185">Reference proteome</keyword>
<evidence type="ECO:0000256" key="1">
    <source>
        <dbReference type="ARBA" id="ARBA00005531"/>
    </source>
</evidence>
<accession>A0A8T0GZ46</accession>
<dbReference type="GO" id="GO:0030639">
    <property type="term" value="P:polyketide biosynthetic process"/>
    <property type="evidence" value="ECO:0007669"/>
    <property type="project" value="TreeGrafter"/>
</dbReference>
<evidence type="ECO:0000259" key="3">
    <source>
        <dbReference type="Pfam" id="PF02797"/>
    </source>
</evidence>
<dbReference type="GO" id="GO:0016747">
    <property type="term" value="F:acyltransferase activity, transferring groups other than amino-acyl groups"/>
    <property type="evidence" value="ECO:0007669"/>
    <property type="project" value="InterPro"/>
</dbReference>
<sequence>MFWAVHPGDPAILDQVEAKLKLSKDKMQGSRDILSENGNMSSSSVLFVLDQMQRVRVRAGPDLGGAGSPRRSHEHVEVNVEPRPWSRHDVCYLLIMQYDLCKL</sequence>
<evidence type="ECO:0000313" key="4">
    <source>
        <dbReference type="EMBL" id="KAG0562182.1"/>
    </source>
</evidence>
<dbReference type="AlphaFoldDB" id="A0A8T0GZ46"/>
<dbReference type="SUPFAM" id="SSF53901">
    <property type="entry name" value="Thiolase-like"/>
    <property type="match status" value="1"/>
</dbReference>
<evidence type="ECO:0000313" key="5">
    <source>
        <dbReference type="Proteomes" id="UP000822688"/>
    </source>
</evidence>
<dbReference type="Proteomes" id="UP000822688">
    <property type="component" value="Chromosome 9"/>
</dbReference>
<feature type="domain" description="Chalcone/stilbene synthase C-terminal" evidence="3">
    <location>
        <begin position="1"/>
        <end position="67"/>
    </location>
</feature>
<dbReference type="Pfam" id="PF02797">
    <property type="entry name" value="Chal_sti_synt_C"/>
    <property type="match status" value="1"/>
</dbReference>
<evidence type="ECO:0000256" key="2">
    <source>
        <dbReference type="SAM" id="MobiDB-lite"/>
    </source>
</evidence>
<comment type="similarity">
    <text evidence="1">Belongs to the thiolase-like superfamily. Chalcone/stilbene synthases family.</text>
</comment>
<comment type="caution">
    <text evidence="4">The sequence shown here is derived from an EMBL/GenBank/DDBJ whole genome shotgun (WGS) entry which is preliminary data.</text>
</comment>
<proteinExistence type="inferred from homology"/>
<name>A0A8T0GZ46_CERPU</name>
<feature type="region of interest" description="Disordered" evidence="2">
    <location>
        <begin position="59"/>
        <end position="79"/>
    </location>
</feature>
<dbReference type="Gene3D" id="3.40.47.10">
    <property type="match status" value="1"/>
</dbReference>
<dbReference type="InterPro" id="IPR016039">
    <property type="entry name" value="Thiolase-like"/>
</dbReference>